<evidence type="ECO:0000313" key="3">
    <source>
        <dbReference type="Proteomes" id="UP000324222"/>
    </source>
</evidence>
<organism evidence="2 3">
    <name type="scientific">Portunus trituberculatus</name>
    <name type="common">Swimming crab</name>
    <name type="synonym">Neptunus trituberculatus</name>
    <dbReference type="NCBI Taxonomy" id="210409"/>
    <lineage>
        <taxon>Eukaryota</taxon>
        <taxon>Metazoa</taxon>
        <taxon>Ecdysozoa</taxon>
        <taxon>Arthropoda</taxon>
        <taxon>Crustacea</taxon>
        <taxon>Multicrustacea</taxon>
        <taxon>Malacostraca</taxon>
        <taxon>Eumalacostraca</taxon>
        <taxon>Eucarida</taxon>
        <taxon>Decapoda</taxon>
        <taxon>Pleocyemata</taxon>
        <taxon>Brachyura</taxon>
        <taxon>Eubrachyura</taxon>
        <taxon>Portunoidea</taxon>
        <taxon>Portunidae</taxon>
        <taxon>Portuninae</taxon>
        <taxon>Portunus</taxon>
    </lineage>
</organism>
<feature type="compositionally biased region" description="Basic and acidic residues" evidence="1">
    <location>
        <begin position="1"/>
        <end position="10"/>
    </location>
</feature>
<dbReference type="EMBL" id="VSRR010046536">
    <property type="protein sequence ID" value="MPC77708.1"/>
    <property type="molecule type" value="Genomic_DNA"/>
</dbReference>
<evidence type="ECO:0000256" key="1">
    <source>
        <dbReference type="SAM" id="MobiDB-lite"/>
    </source>
</evidence>
<evidence type="ECO:0000313" key="2">
    <source>
        <dbReference type="EMBL" id="MPC77708.1"/>
    </source>
</evidence>
<keyword evidence="3" id="KW-1185">Reference proteome</keyword>
<dbReference type="Proteomes" id="UP000324222">
    <property type="component" value="Unassembled WGS sequence"/>
</dbReference>
<comment type="caution">
    <text evidence="2">The sequence shown here is derived from an EMBL/GenBank/DDBJ whole genome shotgun (WGS) entry which is preliminary data.</text>
</comment>
<protein>
    <submittedName>
        <fullName evidence="2">Uncharacterized protein</fullName>
    </submittedName>
</protein>
<sequence length="129" mass="14250">MKAKSEETKSKAKKPPHAHSQPSKDFPGDYRGYETKGKEEKAEKEVGSSERVRLGSTKSHSFTFLNLLACLRPNINTSQLNPDRYYVCLWLLDTYSVRDGSAAAAASKGTGLAGMLYLCSFRDGTQSRP</sequence>
<reference evidence="2 3" key="1">
    <citation type="submission" date="2019-05" db="EMBL/GenBank/DDBJ databases">
        <title>Another draft genome of Portunus trituberculatus and its Hox gene families provides insights of decapod evolution.</title>
        <authorList>
            <person name="Jeong J.-H."/>
            <person name="Song I."/>
            <person name="Kim S."/>
            <person name="Choi T."/>
            <person name="Kim D."/>
            <person name="Ryu S."/>
            <person name="Kim W."/>
        </authorList>
    </citation>
    <scope>NUCLEOTIDE SEQUENCE [LARGE SCALE GENOMIC DNA]</scope>
    <source>
        <tissue evidence="2">Muscle</tissue>
    </source>
</reference>
<feature type="region of interest" description="Disordered" evidence="1">
    <location>
        <begin position="1"/>
        <end position="52"/>
    </location>
</feature>
<dbReference type="AlphaFoldDB" id="A0A5B7IA06"/>
<name>A0A5B7IA06_PORTR</name>
<accession>A0A5B7IA06</accession>
<feature type="compositionally biased region" description="Basic and acidic residues" evidence="1">
    <location>
        <begin position="26"/>
        <end position="52"/>
    </location>
</feature>
<gene>
    <name evidence="2" type="ORF">E2C01_072170</name>
</gene>
<proteinExistence type="predicted"/>